<proteinExistence type="predicted"/>
<dbReference type="Proteomes" id="UP000254191">
    <property type="component" value="Unassembled WGS sequence"/>
</dbReference>
<evidence type="ECO:0000313" key="2">
    <source>
        <dbReference type="Proteomes" id="UP000254191"/>
    </source>
</evidence>
<evidence type="ECO:0000313" key="1">
    <source>
        <dbReference type="EMBL" id="SUC39660.1"/>
    </source>
</evidence>
<gene>
    <name evidence="1" type="primary">mdaB_1</name>
    <name evidence="1" type="ORF">NCTC11938_03921</name>
</gene>
<reference evidence="1 2" key="1">
    <citation type="submission" date="2018-06" db="EMBL/GenBank/DDBJ databases">
        <authorList>
            <consortium name="Pathogen Informatics"/>
            <person name="Doyle S."/>
        </authorList>
    </citation>
    <scope>NUCLEOTIDE SEQUENCE [LARGE SCALE GENOMIC DNA]</scope>
    <source>
        <strain evidence="1 2">NCTC11938</strain>
    </source>
</reference>
<sequence length="43" mass="4674">MNILLINGGQKFGHSAGQLNRTLHDIALAHLATLGHQVKRNTN</sequence>
<dbReference type="AlphaFoldDB" id="A0A379GFC7"/>
<dbReference type="EMBL" id="UGTS01000006">
    <property type="protein sequence ID" value="SUC39660.1"/>
    <property type="molecule type" value="Genomic_DNA"/>
</dbReference>
<protein>
    <submittedName>
        <fullName evidence="1">Modulator of drug activity B (Subunit of NADPH quinone reductase)</fullName>
    </submittedName>
</protein>
<organism evidence="1 2">
    <name type="scientific">Proteus mirabilis</name>
    <dbReference type="NCBI Taxonomy" id="584"/>
    <lineage>
        <taxon>Bacteria</taxon>
        <taxon>Pseudomonadati</taxon>
        <taxon>Pseudomonadota</taxon>
        <taxon>Gammaproteobacteria</taxon>
        <taxon>Enterobacterales</taxon>
        <taxon>Morganellaceae</taxon>
        <taxon>Proteus</taxon>
    </lineage>
</organism>
<accession>A0A379GFC7</accession>
<name>A0A379GFC7_PROMI</name>